<evidence type="ECO:0000256" key="1">
    <source>
        <dbReference type="ARBA" id="ARBA00022801"/>
    </source>
</evidence>
<name>A0A4R1PZA3_9FIRM</name>
<protein>
    <submittedName>
        <fullName evidence="3">N-carbamoylputrescine amidase</fullName>
    </submittedName>
</protein>
<dbReference type="PANTHER" id="PTHR43674:SF2">
    <property type="entry name" value="BETA-UREIDOPROPIONASE"/>
    <property type="match status" value="1"/>
</dbReference>
<dbReference type="RefSeq" id="WP_165898885.1">
    <property type="nucleotide sequence ID" value="NZ_SLUI01000007.1"/>
</dbReference>
<evidence type="ECO:0000313" key="4">
    <source>
        <dbReference type="Proteomes" id="UP000295063"/>
    </source>
</evidence>
<evidence type="ECO:0000313" key="3">
    <source>
        <dbReference type="EMBL" id="TCL36869.1"/>
    </source>
</evidence>
<dbReference type="SUPFAM" id="SSF56317">
    <property type="entry name" value="Carbon-nitrogen hydrolase"/>
    <property type="match status" value="1"/>
</dbReference>
<proteinExistence type="predicted"/>
<dbReference type="AlphaFoldDB" id="A0A4R1PZA3"/>
<keyword evidence="1" id="KW-0378">Hydrolase</keyword>
<dbReference type="Proteomes" id="UP000295063">
    <property type="component" value="Unassembled WGS sequence"/>
</dbReference>
<dbReference type="Gene3D" id="3.60.110.10">
    <property type="entry name" value="Carbon-nitrogen hydrolase"/>
    <property type="match status" value="1"/>
</dbReference>
<reference evidence="3 4" key="1">
    <citation type="submission" date="2019-03" db="EMBL/GenBank/DDBJ databases">
        <title>Genomic Encyclopedia of Type Strains, Phase IV (KMG-IV): sequencing the most valuable type-strain genomes for metagenomic binning, comparative biology and taxonomic classification.</title>
        <authorList>
            <person name="Goeker M."/>
        </authorList>
    </citation>
    <scope>NUCLEOTIDE SEQUENCE [LARGE SCALE GENOMIC DNA]</scope>
    <source>
        <strain evidence="3 4">DSM 15969</strain>
    </source>
</reference>
<dbReference type="Pfam" id="PF00795">
    <property type="entry name" value="CN_hydrolase"/>
    <property type="match status" value="1"/>
</dbReference>
<sequence length="253" mass="28026">MRIALLHLELSEGPQEANIAKIELAIQRAARFGVNWVLTPEMAVQGDSFTDRKPKLAIPVQPEPALQGIIRLAKLNKLTVFLCCAEQEEGNCNLYNSCLVIGVEGELVGRQHKLHLHEEGEYWATKGNSLHSISCQGLTAGILICADSWYVRNARLLKEQGAEILIVPAAWPPEICDPTDCWERCSTETGLVLCVCNQTGHAGQLNYDNATSVVIESGVTKLLYSGMREAILLFEFDELRRKILSTHFTIISV</sequence>
<evidence type="ECO:0000259" key="2">
    <source>
        <dbReference type="PROSITE" id="PS50263"/>
    </source>
</evidence>
<dbReference type="PROSITE" id="PS50263">
    <property type="entry name" value="CN_HYDROLASE"/>
    <property type="match status" value="1"/>
</dbReference>
<dbReference type="PANTHER" id="PTHR43674">
    <property type="entry name" value="NITRILASE C965.09-RELATED"/>
    <property type="match status" value="1"/>
</dbReference>
<gene>
    <name evidence="3" type="ORF">EV210_107133</name>
</gene>
<dbReference type="CDD" id="cd07197">
    <property type="entry name" value="nitrilase"/>
    <property type="match status" value="1"/>
</dbReference>
<dbReference type="InterPro" id="IPR003010">
    <property type="entry name" value="C-N_Hydrolase"/>
</dbReference>
<dbReference type="InterPro" id="IPR050345">
    <property type="entry name" value="Aliph_Amidase/BUP"/>
</dbReference>
<dbReference type="GO" id="GO:0016811">
    <property type="term" value="F:hydrolase activity, acting on carbon-nitrogen (but not peptide) bonds, in linear amides"/>
    <property type="evidence" value="ECO:0007669"/>
    <property type="project" value="TreeGrafter"/>
</dbReference>
<keyword evidence="4" id="KW-1185">Reference proteome</keyword>
<dbReference type="EMBL" id="SLUI01000007">
    <property type="protein sequence ID" value="TCL36869.1"/>
    <property type="molecule type" value="Genomic_DNA"/>
</dbReference>
<comment type="caution">
    <text evidence="3">The sequence shown here is derived from an EMBL/GenBank/DDBJ whole genome shotgun (WGS) entry which is preliminary data.</text>
</comment>
<feature type="domain" description="CN hydrolase" evidence="2">
    <location>
        <begin position="1"/>
        <end position="238"/>
    </location>
</feature>
<dbReference type="InterPro" id="IPR036526">
    <property type="entry name" value="C-N_Hydrolase_sf"/>
</dbReference>
<accession>A0A4R1PZA3</accession>
<organism evidence="3 4">
    <name type="scientific">Anaerospora hongkongensis</name>
    <dbReference type="NCBI Taxonomy" id="244830"/>
    <lineage>
        <taxon>Bacteria</taxon>
        <taxon>Bacillati</taxon>
        <taxon>Bacillota</taxon>
        <taxon>Negativicutes</taxon>
        <taxon>Selenomonadales</taxon>
        <taxon>Sporomusaceae</taxon>
        <taxon>Anaerospora</taxon>
    </lineage>
</organism>